<dbReference type="AlphaFoldDB" id="A0A0S2W8U8"/>
<accession>A0A0S2W8U8</accession>
<reference evidence="1 2" key="1">
    <citation type="journal article" date="2015" name="Nat. Commun.">
        <title>Production of butyrate from lysine and the Amadori product fructoselysine by a human gut commensal.</title>
        <authorList>
            <person name="Bui T.P."/>
            <person name="Ritari J."/>
            <person name="Boeren S."/>
            <person name="de Waard P."/>
            <person name="Plugge C.M."/>
            <person name="de Vos W.M."/>
        </authorList>
    </citation>
    <scope>NUCLEOTIDE SEQUENCE [LARGE SCALE GENOMIC DNA]</scope>
    <source>
        <strain evidence="1 2">AF211</strain>
    </source>
</reference>
<protein>
    <submittedName>
        <fullName evidence="1">4-hydroxythreonine-4-phosphate dehydrogenase</fullName>
        <ecNumber evidence="1">1.1.1.262</ecNumber>
    </submittedName>
</protein>
<gene>
    <name evidence="1" type="ORF">IB211_03168c</name>
</gene>
<keyword evidence="1" id="KW-0560">Oxidoreductase</keyword>
<dbReference type="KEGG" id="ibu:IB211_03168c"/>
<dbReference type="GO" id="GO:0050570">
    <property type="term" value="F:4-hydroxythreonine-4-phosphate dehydrogenase activity"/>
    <property type="evidence" value="ECO:0007669"/>
    <property type="project" value="UniProtKB-EC"/>
</dbReference>
<dbReference type="STRING" id="1297617.IB211_03168c"/>
<evidence type="ECO:0000313" key="2">
    <source>
        <dbReference type="Proteomes" id="UP000064844"/>
    </source>
</evidence>
<dbReference type="RefSeq" id="WP_147586215.1">
    <property type="nucleotide sequence ID" value="NZ_CALICV010000011.1"/>
</dbReference>
<reference evidence="2" key="2">
    <citation type="submission" date="2015-04" db="EMBL/GenBank/DDBJ databases">
        <title>A butyrogenic pathway from the amino acid lysine in a human gut commensal.</title>
        <authorList>
            <person name="de Vos W.M."/>
            <person name="Bui N.T.P."/>
            <person name="Plugge C.M."/>
            <person name="Ritari J."/>
        </authorList>
    </citation>
    <scope>NUCLEOTIDE SEQUENCE [LARGE SCALE GENOMIC DNA]</scope>
    <source>
        <strain evidence="2">AF211</strain>
    </source>
</reference>
<organism evidence="1 2">
    <name type="scientific">Intestinimonas butyriciproducens</name>
    <dbReference type="NCBI Taxonomy" id="1297617"/>
    <lineage>
        <taxon>Bacteria</taxon>
        <taxon>Bacillati</taxon>
        <taxon>Bacillota</taxon>
        <taxon>Clostridia</taxon>
        <taxon>Eubacteriales</taxon>
        <taxon>Intestinimonas</taxon>
    </lineage>
</organism>
<sequence>MARPELIVMLTWNDKTVENAKELFLESKDAPAKFWGCKREGISEERLRDLITTMRNAGKETFLETVAIDEEHCLDTARIAAECGADHLLGTVYFDSVQKVCDEAGMTYSPFFGLDPADTRLRGTVEDIVADAKRVETQNIWGLSFSGFRYVSGDPAELIRAVCNAVEKPLTLMGSVNSYERLDVLKEVPNLFGFTIGGAFFEKVFGETFPEQIEAVHNYLLKE</sequence>
<dbReference type="EC" id="1.1.1.262" evidence="1"/>
<dbReference type="EMBL" id="CP011307">
    <property type="protein sequence ID" value="ALP95559.1"/>
    <property type="molecule type" value="Genomic_DNA"/>
</dbReference>
<evidence type="ECO:0000313" key="1">
    <source>
        <dbReference type="EMBL" id="ALP95559.1"/>
    </source>
</evidence>
<keyword evidence="2" id="KW-1185">Reference proteome</keyword>
<proteinExistence type="predicted"/>
<dbReference type="SUPFAM" id="SSF51366">
    <property type="entry name" value="Ribulose-phoshate binding barrel"/>
    <property type="match status" value="1"/>
</dbReference>
<dbReference type="Proteomes" id="UP000064844">
    <property type="component" value="Chromosome"/>
</dbReference>
<name>A0A0S2W8U8_9FIRM</name>
<dbReference type="InterPro" id="IPR011060">
    <property type="entry name" value="RibuloseP-bd_barrel"/>
</dbReference>